<dbReference type="InterPro" id="IPR018392">
    <property type="entry name" value="LysM"/>
</dbReference>
<dbReference type="RefSeq" id="WP_341876147.1">
    <property type="nucleotide sequence ID" value="NZ_CP121687.1"/>
</dbReference>
<sequence>MSEFFYGPTDSFDEIEELEEIEENKRSFLDNAKLIGDTPTGIQVYLEDYVYTYLYQYAKLNRGEEKGAALVGYYTEEFGEKMAIISGAIQFKHSLSEDRVLLTDEVMNEVRAKLNKYFPDCELMGWMHTQPGYGIFLTTQDIRLQKQFFGKPYQTLMIIDPIENIEAFFLWDKEEVRSAEGYYIYYEKNEQMQNYMVNHKVGVSNEELQEKEDVVIHFRKKDRAKRQEIQNKKITRLVVSLSVVLFLMCVSMAVGLIQNRERLARLETELNHMDKNYTNLLSQLQEKDVQVVFAETEDVIANEPQETPDIAVEETEDAIIIEEEPKEEVKQEAKEEAEKETEKAAEQASKPQQEPSYDTYTVKQGDNLNRICYQHYKTTAFVDEIVEVNKLESPDKIYEGQVLKLPRL</sequence>
<evidence type="ECO:0000313" key="6">
    <source>
        <dbReference type="Proteomes" id="UP001486565"/>
    </source>
</evidence>
<dbReference type="Pfam" id="PF01398">
    <property type="entry name" value="JAB"/>
    <property type="match status" value="1"/>
</dbReference>
<feature type="region of interest" description="Disordered" evidence="2">
    <location>
        <begin position="327"/>
        <end position="360"/>
    </location>
</feature>
<dbReference type="InterPro" id="IPR036779">
    <property type="entry name" value="LysM_dom_sf"/>
</dbReference>
<dbReference type="EMBL" id="CP121687">
    <property type="protein sequence ID" value="WZL69140.1"/>
    <property type="molecule type" value="Genomic_DNA"/>
</dbReference>
<feature type="compositionally biased region" description="Basic and acidic residues" evidence="2">
    <location>
        <begin position="327"/>
        <end position="345"/>
    </location>
</feature>
<keyword evidence="1" id="KW-0175">Coiled coil</keyword>
<dbReference type="Gene3D" id="3.10.350.10">
    <property type="entry name" value="LysM domain"/>
    <property type="match status" value="1"/>
</dbReference>
<keyword evidence="3" id="KW-0472">Membrane</keyword>
<dbReference type="PROSITE" id="PS51782">
    <property type="entry name" value="LYSM"/>
    <property type="match status" value="1"/>
</dbReference>
<dbReference type="Gene3D" id="3.40.140.10">
    <property type="entry name" value="Cytidine Deaminase, domain 2"/>
    <property type="match status" value="1"/>
</dbReference>
<gene>
    <name evidence="5" type="ORF">QBE51_10060</name>
</gene>
<evidence type="ECO:0000259" key="4">
    <source>
        <dbReference type="PROSITE" id="PS51782"/>
    </source>
</evidence>
<name>A0ABZ2Y1T4_9FIRM</name>
<organism evidence="5 6">
    <name type="scientific">Defluviitalea saccharophila</name>
    <dbReference type="NCBI Taxonomy" id="879970"/>
    <lineage>
        <taxon>Bacteria</taxon>
        <taxon>Bacillati</taxon>
        <taxon>Bacillota</taxon>
        <taxon>Clostridia</taxon>
        <taxon>Lachnospirales</taxon>
        <taxon>Defluviitaleaceae</taxon>
        <taxon>Defluviitalea</taxon>
    </lineage>
</organism>
<evidence type="ECO:0000256" key="2">
    <source>
        <dbReference type="SAM" id="MobiDB-lite"/>
    </source>
</evidence>
<dbReference type="CDD" id="cd00118">
    <property type="entry name" value="LysM"/>
    <property type="match status" value="1"/>
</dbReference>
<dbReference type="Proteomes" id="UP001486565">
    <property type="component" value="Chromosome"/>
</dbReference>
<feature type="domain" description="LysM" evidence="4">
    <location>
        <begin position="358"/>
        <end position="405"/>
    </location>
</feature>
<accession>A0ABZ2Y1T4</accession>
<reference evidence="5 6" key="1">
    <citation type="submission" date="2023-03" db="EMBL/GenBank/DDBJ databases">
        <title>Novel Species.</title>
        <authorList>
            <person name="Ma S."/>
        </authorList>
    </citation>
    <scope>NUCLEOTIDE SEQUENCE [LARGE SCALE GENOMIC DNA]</scope>
    <source>
        <strain evidence="5 6">LIND6LT2</strain>
    </source>
</reference>
<evidence type="ECO:0000256" key="3">
    <source>
        <dbReference type="SAM" id="Phobius"/>
    </source>
</evidence>
<feature type="compositionally biased region" description="Polar residues" evidence="2">
    <location>
        <begin position="349"/>
        <end position="360"/>
    </location>
</feature>
<dbReference type="InterPro" id="IPR000555">
    <property type="entry name" value="JAMM/MPN+_dom"/>
</dbReference>
<feature type="transmembrane region" description="Helical" evidence="3">
    <location>
        <begin position="237"/>
        <end position="257"/>
    </location>
</feature>
<keyword evidence="3" id="KW-0812">Transmembrane</keyword>
<proteinExistence type="predicted"/>
<dbReference type="SUPFAM" id="SSF54106">
    <property type="entry name" value="LysM domain"/>
    <property type="match status" value="1"/>
</dbReference>
<evidence type="ECO:0000313" key="5">
    <source>
        <dbReference type="EMBL" id="WZL69140.1"/>
    </source>
</evidence>
<feature type="coiled-coil region" evidence="1">
    <location>
        <begin position="256"/>
        <end position="283"/>
    </location>
</feature>
<dbReference type="SMART" id="SM00257">
    <property type="entry name" value="LysM"/>
    <property type="match status" value="1"/>
</dbReference>
<keyword evidence="3" id="KW-1133">Transmembrane helix</keyword>
<keyword evidence="6" id="KW-1185">Reference proteome</keyword>
<dbReference type="Pfam" id="PF01476">
    <property type="entry name" value="LysM"/>
    <property type="match status" value="1"/>
</dbReference>
<protein>
    <submittedName>
        <fullName evidence="5">LysM peptidoglycan-binding domain-containing protein</fullName>
    </submittedName>
</protein>
<evidence type="ECO:0000256" key="1">
    <source>
        <dbReference type="SAM" id="Coils"/>
    </source>
</evidence>